<comment type="subcellular location">
    <subcellularLocation>
        <location evidence="4">Cytoplasm</location>
    </subcellularLocation>
</comment>
<sequence length="204" mass="21695">MSLSLGSVVLASSSRTRLDMLRAAGLNVEAVPSGLNEAAMIAGMSGGGDGPSPADVATVLAEAKAQTVSEMRAGSIVIGADQTLELDGELFTKPDSVEQARRNLLKLRGKSHFLHSAVTLVRDGETLWSLTDSAMMTMRDFTPEFVGHYSAAEGETMLDSVGCYRLEGPGVQLFDKIDGDWFTILGLPLLPLLARLRELGVLET</sequence>
<protein>
    <recommendedName>
        <fullName evidence="4">Nucleoside triphosphate pyrophosphatase</fullName>
        <ecNumber evidence="4">3.6.1.9</ecNumber>
    </recommendedName>
    <alternativeName>
        <fullName evidence="4">Nucleotide pyrophosphatase</fullName>
        <shortName evidence="4">Nucleotide PPase</shortName>
    </alternativeName>
</protein>
<comment type="caution">
    <text evidence="4">Lacks conserved residue(s) required for the propagation of feature annotation.</text>
</comment>
<dbReference type="GO" id="GO:0047429">
    <property type="term" value="F:nucleoside triphosphate diphosphatase activity"/>
    <property type="evidence" value="ECO:0007669"/>
    <property type="project" value="UniProtKB-EC"/>
</dbReference>
<gene>
    <name evidence="5" type="ORF">V3328_26035</name>
</gene>
<dbReference type="CDD" id="cd00555">
    <property type="entry name" value="Maf"/>
    <property type="match status" value="1"/>
</dbReference>
<dbReference type="EC" id="3.6.1.9" evidence="4"/>
<evidence type="ECO:0000256" key="2">
    <source>
        <dbReference type="ARBA" id="ARBA00022801"/>
    </source>
</evidence>
<dbReference type="GO" id="GO:0009117">
    <property type="term" value="P:nucleotide metabolic process"/>
    <property type="evidence" value="ECO:0007669"/>
    <property type="project" value="UniProtKB-KW"/>
</dbReference>
<organism evidence="5 6">
    <name type="scientific">Microbaculum marinum</name>
    <dbReference type="NCBI Taxonomy" id="1764581"/>
    <lineage>
        <taxon>Bacteria</taxon>
        <taxon>Pseudomonadati</taxon>
        <taxon>Pseudomonadota</taxon>
        <taxon>Alphaproteobacteria</taxon>
        <taxon>Hyphomicrobiales</taxon>
        <taxon>Tepidamorphaceae</taxon>
        <taxon>Microbaculum</taxon>
    </lineage>
</organism>
<comment type="caution">
    <text evidence="5">The sequence shown here is derived from an EMBL/GenBank/DDBJ whole genome shotgun (WGS) entry which is preliminary data.</text>
</comment>
<comment type="catalytic activity">
    <reaction evidence="4">
        <text>a ribonucleoside 5'-triphosphate + H2O = a ribonucleoside 5'-phosphate + diphosphate + H(+)</text>
        <dbReference type="Rhea" id="RHEA:23996"/>
        <dbReference type="ChEBI" id="CHEBI:15377"/>
        <dbReference type="ChEBI" id="CHEBI:15378"/>
        <dbReference type="ChEBI" id="CHEBI:33019"/>
        <dbReference type="ChEBI" id="CHEBI:58043"/>
        <dbReference type="ChEBI" id="CHEBI:61557"/>
        <dbReference type="EC" id="3.6.1.9"/>
    </reaction>
</comment>
<evidence type="ECO:0000256" key="4">
    <source>
        <dbReference type="HAMAP-Rule" id="MF_00528"/>
    </source>
</evidence>
<dbReference type="SUPFAM" id="SSF52972">
    <property type="entry name" value="ITPase-like"/>
    <property type="match status" value="1"/>
</dbReference>
<dbReference type="HAMAP" id="MF_00528">
    <property type="entry name" value="Maf"/>
    <property type="match status" value="1"/>
</dbReference>
<dbReference type="Gene3D" id="3.90.950.10">
    <property type="match status" value="1"/>
</dbReference>
<dbReference type="Proteomes" id="UP001378188">
    <property type="component" value="Unassembled WGS sequence"/>
</dbReference>
<dbReference type="InterPro" id="IPR003697">
    <property type="entry name" value="Maf-like"/>
</dbReference>
<dbReference type="AlphaFoldDB" id="A0AAW9S5D7"/>
<dbReference type="PANTHER" id="PTHR43213">
    <property type="entry name" value="BIFUNCTIONAL DTTP/UTP PYROPHOSPHATASE/METHYLTRANSFERASE PROTEIN-RELATED"/>
    <property type="match status" value="1"/>
</dbReference>
<keyword evidence="4" id="KW-0963">Cytoplasm</keyword>
<dbReference type="GO" id="GO:0005737">
    <property type="term" value="C:cytoplasm"/>
    <property type="evidence" value="ECO:0007669"/>
    <property type="project" value="UniProtKB-SubCell"/>
</dbReference>
<reference evidence="5 6" key="1">
    <citation type="submission" date="2024-02" db="EMBL/GenBank/DDBJ databases">
        <title>Genome analysis and characterization of Microbaculum marinisediminis sp. nov., isolated from marine sediment.</title>
        <authorList>
            <person name="Du Z.-J."/>
            <person name="Ye Y.-Q."/>
            <person name="Zhang Z.-R."/>
            <person name="Yuan S.-M."/>
            <person name="Zhang X.-Y."/>
        </authorList>
    </citation>
    <scope>NUCLEOTIDE SEQUENCE [LARGE SCALE GENOMIC DNA]</scope>
    <source>
        <strain evidence="5 6">SDUM1044001</strain>
    </source>
</reference>
<evidence type="ECO:0000256" key="3">
    <source>
        <dbReference type="ARBA" id="ARBA00023080"/>
    </source>
</evidence>
<dbReference type="Pfam" id="PF02545">
    <property type="entry name" value="Maf"/>
    <property type="match status" value="1"/>
</dbReference>
<dbReference type="PIRSF" id="PIRSF006305">
    <property type="entry name" value="Maf"/>
    <property type="match status" value="1"/>
</dbReference>
<keyword evidence="2 4" id="KW-0378">Hydrolase</keyword>
<keyword evidence="3 4" id="KW-0546">Nucleotide metabolism</keyword>
<feature type="active site" description="Proton acceptor" evidence="4">
    <location>
        <position position="81"/>
    </location>
</feature>
<comment type="similarity">
    <text evidence="4">Belongs to the Maf family.</text>
</comment>
<comment type="catalytic activity">
    <reaction evidence="4">
        <text>a 2'-deoxyribonucleoside 5'-triphosphate + H2O = a 2'-deoxyribonucleoside 5'-phosphate + diphosphate + H(+)</text>
        <dbReference type="Rhea" id="RHEA:44644"/>
        <dbReference type="ChEBI" id="CHEBI:15377"/>
        <dbReference type="ChEBI" id="CHEBI:15378"/>
        <dbReference type="ChEBI" id="CHEBI:33019"/>
        <dbReference type="ChEBI" id="CHEBI:61560"/>
        <dbReference type="ChEBI" id="CHEBI:65317"/>
        <dbReference type="EC" id="3.6.1.9"/>
    </reaction>
</comment>
<keyword evidence="6" id="KW-1185">Reference proteome</keyword>
<evidence type="ECO:0000313" key="5">
    <source>
        <dbReference type="EMBL" id="MEJ8574961.1"/>
    </source>
</evidence>
<dbReference type="EMBL" id="JAZHOF010000015">
    <property type="protein sequence ID" value="MEJ8574961.1"/>
    <property type="molecule type" value="Genomic_DNA"/>
</dbReference>
<comment type="function">
    <text evidence="4">Nucleoside triphosphate pyrophosphatase. May have a dual role in cell division arrest and in preventing the incorporation of modified nucleotides into cellular nucleic acids.</text>
</comment>
<evidence type="ECO:0000313" key="6">
    <source>
        <dbReference type="Proteomes" id="UP001378188"/>
    </source>
</evidence>
<dbReference type="InterPro" id="IPR029001">
    <property type="entry name" value="ITPase-like_fam"/>
</dbReference>
<name>A0AAW9S5D7_9HYPH</name>
<evidence type="ECO:0000256" key="1">
    <source>
        <dbReference type="ARBA" id="ARBA00001968"/>
    </source>
</evidence>
<dbReference type="PANTHER" id="PTHR43213:SF5">
    <property type="entry name" value="BIFUNCTIONAL DTTP_UTP PYROPHOSPHATASE_METHYLTRANSFERASE PROTEIN-RELATED"/>
    <property type="match status" value="1"/>
</dbReference>
<accession>A0AAW9S5D7</accession>
<comment type="cofactor">
    <cofactor evidence="1 4">
        <name>a divalent metal cation</name>
        <dbReference type="ChEBI" id="CHEBI:60240"/>
    </cofactor>
</comment>
<proteinExistence type="inferred from homology"/>